<dbReference type="Proteomes" id="UP000318720">
    <property type="component" value="Unassembled WGS sequence"/>
</dbReference>
<comment type="caution">
    <text evidence="1">The sequence shown here is derived from an EMBL/GenBank/DDBJ whole genome shotgun (WGS) entry which is preliminary data.</text>
</comment>
<sequence>RPERQQLLRPVDCHEECGRGLHLLASLAVDWGTVLTAVGKAVWCEVEIGTGQECRRVERAVEALEAYQGADGVEAVQGRRRQVVLEESAVELIADLLHWTAARGLDPDDILDRAQMHYEAEAA</sequence>
<reference evidence="1 2" key="1">
    <citation type="submission" date="2019-03" db="EMBL/GenBank/DDBJ databases">
        <title>Comparative genomic analyses of the sweetpotato soil rot pathogen, Streptomyces ipomoeae.</title>
        <authorList>
            <person name="Ruschel Soares N."/>
            <person name="Badger J.H."/>
            <person name="Huguet-Tapia J.C."/>
            <person name="Clark C.A."/>
            <person name="Pettis G.S."/>
        </authorList>
    </citation>
    <scope>NUCLEOTIDE SEQUENCE [LARGE SCALE GENOMIC DNA]</scope>
    <source>
        <strain evidence="1 2">88-35</strain>
    </source>
</reference>
<gene>
    <name evidence="1" type="ORF">Sipo8835_24985</name>
</gene>
<dbReference type="EMBL" id="SPAZ01000202">
    <property type="protein sequence ID" value="TQE29366.1"/>
    <property type="molecule type" value="Genomic_DNA"/>
</dbReference>
<dbReference type="GO" id="GO:0005524">
    <property type="term" value="F:ATP binding"/>
    <property type="evidence" value="ECO:0007669"/>
    <property type="project" value="UniProtKB-KW"/>
</dbReference>
<keyword evidence="1" id="KW-0547">Nucleotide-binding</keyword>
<feature type="non-terminal residue" evidence="1">
    <location>
        <position position="1"/>
    </location>
</feature>
<accession>A0AAE9AZD3</accession>
<evidence type="ECO:0000313" key="2">
    <source>
        <dbReference type="Proteomes" id="UP000318720"/>
    </source>
</evidence>
<dbReference type="AlphaFoldDB" id="A0AAE9AZD3"/>
<evidence type="ECO:0000313" key="1">
    <source>
        <dbReference type="EMBL" id="TQE29366.1"/>
    </source>
</evidence>
<protein>
    <submittedName>
        <fullName evidence="1">ATP-binding protein</fullName>
    </submittedName>
</protein>
<proteinExistence type="predicted"/>
<keyword evidence="1" id="KW-0067">ATP-binding</keyword>
<organism evidence="1 2">
    <name type="scientific">Streptomyces ipomoeae</name>
    <dbReference type="NCBI Taxonomy" id="103232"/>
    <lineage>
        <taxon>Bacteria</taxon>
        <taxon>Bacillati</taxon>
        <taxon>Actinomycetota</taxon>
        <taxon>Actinomycetes</taxon>
        <taxon>Kitasatosporales</taxon>
        <taxon>Streptomycetaceae</taxon>
        <taxon>Streptomyces</taxon>
    </lineage>
</organism>
<name>A0AAE9AZD3_9ACTN</name>